<evidence type="ECO:0000313" key="3">
    <source>
        <dbReference type="Proteomes" id="UP001597046"/>
    </source>
</evidence>
<organism evidence="2 3">
    <name type="scientific">Terrabacter terrigena</name>
    <dbReference type="NCBI Taxonomy" id="574718"/>
    <lineage>
        <taxon>Bacteria</taxon>
        <taxon>Bacillati</taxon>
        <taxon>Actinomycetota</taxon>
        <taxon>Actinomycetes</taxon>
        <taxon>Micrococcales</taxon>
        <taxon>Intrasporangiaceae</taxon>
        <taxon>Terrabacter</taxon>
    </lineage>
</organism>
<evidence type="ECO:0000313" key="2">
    <source>
        <dbReference type="EMBL" id="MFD1053715.1"/>
    </source>
</evidence>
<feature type="region of interest" description="Disordered" evidence="1">
    <location>
        <begin position="30"/>
        <end position="84"/>
    </location>
</feature>
<feature type="compositionally biased region" description="Low complexity" evidence="1">
    <location>
        <begin position="64"/>
        <end position="76"/>
    </location>
</feature>
<comment type="caution">
    <text evidence="2">The sequence shown here is derived from an EMBL/GenBank/DDBJ whole genome shotgun (WGS) entry which is preliminary data.</text>
</comment>
<dbReference type="Proteomes" id="UP001597046">
    <property type="component" value="Unassembled WGS sequence"/>
</dbReference>
<keyword evidence="3" id="KW-1185">Reference proteome</keyword>
<evidence type="ECO:0000256" key="1">
    <source>
        <dbReference type="SAM" id="MobiDB-lite"/>
    </source>
</evidence>
<gene>
    <name evidence="2" type="ORF">ACFQ2V_05290</name>
</gene>
<accession>A0ABW3MT03</accession>
<reference evidence="3" key="1">
    <citation type="journal article" date="2019" name="Int. J. Syst. Evol. Microbiol.">
        <title>The Global Catalogue of Microorganisms (GCM) 10K type strain sequencing project: providing services to taxonomists for standard genome sequencing and annotation.</title>
        <authorList>
            <consortium name="The Broad Institute Genomics Platform"/>
            <consortium name="The Broad Institute Genome Sequencing Center for Infectious Disease"/>
            <person name="Wu L."/>
            <person name="Ma J."/>
        </authorList>
    </citation>
    <scope>NUCLEOTIDE SEQUENCE [LARGE SCALE GENOMIC DNA]</scope>
    <source>
        <strain evidence="3">CCUG 57508</strain>
    </source>
</reference>
<name>A0ABW3MT03_9MICO</name>
<dbReference type="RefSeq" id="WP_386051405.1">
    <property type="nucleotide sequence ID" value="NZ_JBHTKH010000002.1"/>
</dbReference>
<sequence length="84" mass="9333">MTTTIRPTRQAVRMHMSHLATTHRAPLVSRNHGAARTAGAARTRATAFTPMAPEGGTHEKPRQQVHTQIQTQIQTQFHPTLQES</sequence>
<dbReference type="EMBL" id="JBHTKH010000002">
    <property type="protein sequence ID" value="MFD1053715.1"/>
    <property type="molecule type" value="Genomic_DNA"/>
</dbReference>
<feature type="compositionally biased region" description="Low complexity" evidence="1">
    <location>
        <begin position="34"/>
        <end position="47"/>
    </location>
</feature>
<proteinExistence type="predicted"/>
<protein>
    <submittedName>
        <fullName evidence="2">Uncharacterized protein</fullName>
    </submittedName>
</protein>